<dbReference type="WBParaSite" id="EVEC_0000473801-mRNA-1">
    <property type="protein sequence ID" value="EVEC_0000473801-mRNA-1"/>
    <property type="gene ID" value="EVEC_0000473801"/>
</dbReference>
<dbReference type="Pfam" id="PF01253">
    <property type="entry name" value="SUI1"/>
    <property type="match status" value="1"/>
</dbReference>
<dbReference type="STRING" id="51028.A0A0N4V3U1"/>
<keyword evidence="1" id="KW-0963">Cytoplasm</keyword>
<dbReference type="Pfam" id="PF25304">
    <property type="entry name" value="WHD_eIF2D"/>
    <property type="match status" value="1"/>
</dbReference>
<organism evidence="6">
    <name type="scientific">Enterobius vermicularis</name>
    <name type="common">Human pinworm</name>
    <dbReference type="NCBI Taxonomy" id="51028"/>
    <lineage>
        <taxon>Eukaryota</taxon>
        <taxon>Metazoa</taxon>
        <taxon>Ecdysozoa</taxon>
        <taxon>Nematoda</taxon>
        <taxon>Chromadorea</taxon>
        <taxon>Rhabditida</taxon>
        <taxon>Spirurina</taxon>
        <taxon>Oxyuridomorpha</taxon>
        <taxon>Oxyuroidea</taxon>
        <taxon>Oxyuridae</taxon>
        <taxon>Enterobius</taxon>
    </lineage>
</organism>
<dbReference type="InterPro" id="IPR039759">
    <property type="entry name" value="eIF2D_SUI1"/>
</dbReference>
<feature type="region of interest" description="Disordered" evidence="2">
    <location>
        <begin position="248"/>
        <end position="273"/>
    </location>
</feature>
<dbReference type="InterPro" id="IPR004521">
    <property type="entry name" value="Uncharacterised_CHP00451"/>
</dbReference>
<dbReference type="Proteomes" id="UP000274131">
    <property type="component" value="Unassembled WGS sequence"/>
</dbReference>
<sequence>MPLTVYERRFIRQFSGSCKIRSNMFRKPFVVKSNTNMKNSARRKLLACLKEAEVIPSKATAARAVLVCASGDIANVYIFDKVPLFFDLGDGNLYPTGEAIYFLWSATNSFPILLVPEQVFSFLENGADLMLPGVLRSPGSFPEFQKHSPVSISLVTRDGLTRGPMAVGISLMSSMEMIASGMQGRGVKILHLYRDSLWDFGPRLHPPSIAVEIEDSAPPTQDDFPPLGELSLESSKNLLPNESLWDEQQKEVVEEQPRNEEINDAEVQNSSDSAVAEKPEELLFRCFLAALKFRVTKTDLPLDVGEFYLRHLLPCVPPGKRIDMKKTKYKKFANFLKEVNSLESTPIVVIDDKKKGSEKIVEINYTHMLLKNFEHTDEVTEGERVSEKPQTKIEEYYAVTEPVGLSSDSGKVSLDDEILASVVTHSEITIKWDVLIQKILNKMTKTYFITTIDGRVLKYKLKLPELNFKIESRSGNKKVTLLNNSSAFGIEPKSLCHQIQVSLATSASLVENAPQCEGPQIVVQGNKVRQLSEMITETFGIGERFMSGLDLAPKKKK</sequence>
<dbReference type="InterPro" id="IPR001950">
    <property type="entry name" value="SUI1"/>
</dbReference>
<evidence type="ECO:0000259" key="3">
    <source>
        <dbReference type="PROSITE" id="PS50296"/>
    </source>
</evidence>
<dbReference type="NCBIfam" id="TIGR00451">
    <property type="entry name" value="unchar_dom_2"/>
    <property type="match status" value="1"/>
</dbReference>
<dbReference type="CDD" id="cd11608">
    <property type="entry name" value="eIF2D_C"/>
    <property type="match status" value="1"/>
</dbReference>
<dbReference type="InterPro" id="IPR015947">
    <property type="entry name" value="PUA-like_sf"/>
</dbReference>
<protein>
    <submittedName>
        <fullName evidence="6">SUI1 domain-containing protein</fullName>
    </submittedName>
</protein>
<evidence type="ECO:0000256" key="2">
    <source>
        <dbReference type="SAM" id="MobiDB-lite"/>
    </source>
</evidence>
<accession>A0A0N4V3U1</accession>
<dbReference type="Gene3D" id="3.10.400.20">
    <property type="match status" value="1"/>
</dbReference>
<dbReference type="PROSITE" id="PS50296">
    <property type="entry name" value="SUI1"/>
    <property type="match status" value="1"/>
</dbReference>
<dbReference type="PANTHER" id="PTHR12217">
    <property type="entry name" value="EUKARYOTIC TRANSLATION INITIATION FACTOR 2D"/>
    <property type="match status" value="1"/>
</dbReference>
<dbReference type="Gene3D" id="3.30.780.10">
    <property type="entry name" value="SUI1-like domain"/>
    <property type="match status" value="1"/>
</dbReference>
<dbReference type="InterPro" id="IPR036877">
    <property type="entry name" value="SUI1_dom_sf"/>
</dbReference>
<evidence type="ECO:0000313" key="5">
    <source>
        <dbReference type="Proteomes" id="UP000274131"/>
    </source>
</evidence>
<dbReference type="AlphaFoldDB" id="A0A0N4V3U1"/>
<gene>
    <name evidence="4" type="ORF">EVEC_LOCUS4446</name>
</gene>
<feature type="compositionally biased region" description="Basic and acidic residues" evidence="2">
    <location>
        <begin position="248"/>
        <end position="261"/>
    </location>
</feature>
<dbReference type="SUPFAM" id="SSF88697">
    <property type="entry name" value="PUA domain-like"/>
    <property type="match status" value="1"/>
</dbReference>
<dbReference type="OrthoDB" id="199771at2759"/>
<dbReference type="InterPro" id="IPR048247">
    <property type="entry name" value="eIF2D_N"/>
</dbReference>
<dbReference type="EMBL" id="UXUI01007859">
    <property type="protein sequence ID" value="VDD89695.1"/>
    <property type="molecule type" value="Genomic_DNA"/>
</dbReference>
<evidence type="ECO:0000313" key="4">
    <source>
        <dbReference type="EMBL" id="VDD89695.1"/>
    </source>
</evidence>
<dbReference type="SUPFAM" id="SSF55159">
    <property type="entry name" value="eIF1-like"/>
    <property type="match status" value="1"/>
</dbReference>
<keyword evidence="5" id="KW-1185">Reference proteome</keyword>
<dbReference type="GO" id="GO:0003743">
    <property type="term" value="F:translation initiation factor activity"/>
    <property type="evidence" value="ECO:0007669"/>
    <property type="project" value="InterPro"/>
</dbReference>
<dbReference type="InterPro" id="IPR041366">
    <property type="entry name" value="Pre-PUA"/>
</dbReference>
<evidence type="ECO:0000256" key="1">
    <source>
        <dbReference type="ARBA" id="ARBA00022490"/>
    </source>
</evidence>
<dbReference type="CDD" id="cd11610">
    <property type="entry name" value="eIF2D_N"/>
    <property type="match status" value="1"/>
</dbReference>
<evidence type="ECO:0000313" key="6">
    <source>
        <dbReference type="WBParaSite" id="EVEC_0000473801-mRNA-1"/>
    </source>
</evidence>
<proteinExistence type="predicted"/>
<dbReference type="CDD" id="cd21156">
    <property type="entry name" value="PUA_eIF2d-like"/>
    <property type="match status" value="1"/>
</dbReference>
<dbReference type="PROSITE" id="PS50890">
    <property type="entry name" value="PUA"/>
    <property type="match status" value="1"/>
</dbReference>
<dbReference type="Pfam" id="PF17832">
    <property type="entry name" value="Pre-PUA"/>
    <property type="match status" value="1"/>
</dbReference>
<dbReference type="InterPro" id="IPR057429">
    <property type="entry name" value="WH_eIF2D"/>
</dbReference>
<dbReference type="GO" id="GO:0001731">
    <property type="term" value="P:formation of translation preinitiation complex"/>
    <property type="evidence" value="ECO:0007669"/>
    <property type="project" value="InterPro"/>
</dbReference>
<reference evidence="6" key="1">
    <citation type="submission" date="2017-02" db="UniProtKB">
        <authorList>
            <consortium name="WormBaseParasite"/>
        </authorList>
    </citation>
    <scope>IDENTIFICATION</scope>
</reference>
<dbReference type="GO" id="GO:0003723">
    <property type="term" value="F:RNA binding"/>
    <property type="evidence" value="ECO:0007669"/>
    <property type="project" value="InterPro"/>
</dbReference>
<dbReference type="PANTHER" id="PTHR12217:SF4">
    <property type="entry name" value="EUKARYOTIC TRANSLATION INITIATION FACTOR 2D"/>
    <property type="match status" value="1"/>
</dbReference>
<dbReference type="Pfam" id="PF26292">
    <property type="entry name" value="PUA_elF2D"/>
    <property type="match status" value="1"/>
</dbReference>
<dbReference type="InterPro" id="IPR048248">
    <property type="entry name" value="PUA_eIF2d-like"/>
</dbReference>
<dbReference type="InterPro" id="IPR039757">
    <property type="entry name" value="EIF2D"/>
</dbReference>
<feature type="domain" description="SUI1" evidence="3">
    <location>
        <begin position="466"/>
        <end position="539"/>
    </location>
</feature>
<reference evidence="4 5" key="2">
    <citation type="submission" date="2018-10" db="EMBL/GenBank/DDBJ databases">
        <authorList>
            <consortium name="Pathogen Informatics"/>
        </authorList>
    </citation>
    <scope>NUCLEOTIDE SEQUENCE [LARGE SCALE GENOMIC DNA]</scope>
</reference>
<name>A0A0N4V3U1_ENTVE</name>